<dbReference type="VEuPathDB" id="FungiDB:GGTG_05310"/>
<dbReference type="CDD" id="cd00118">
    <property type="entry name" value="LysM"/>
    <property type="match status" value="2"/>
</dbReference>
<dbReference type="Proteomes" id="UP000006039">
    <property type="component" value="Unassembled WGS sequence"/>
</dbReference>
<reference evidence="3" key="3">
    <citation type="submission" date="2010-09" db="EMBL/GenBank/DDBJ databases">
        <title>Annotation of Gaeumannomyces graminis var. tritici R3-111a-1.</title>
        <authorList>
            <consortium name="The Broad Institute Genome Sequencing Platform"/>
            <person name="Ma L.-J."/>
            <person name="Dead R."/>
            <person name="Young S.K."/>
            <person name="Zeng Q."/>
            <person name="Gargeya S."/>
            <person name="Fitzgerald M."/>
            <person name="Haas B."/>
            <person name="Abouelleil A."/>
            <person name="Alvarado L."/>
            <person name="Arachchi H.M."/>
            <person name="Berlin A."/>
            <person name="Brown A."/>
            <person name="Chapman S.B."/>
            <person name="Chen Z."/>
            <person name="Dunbar C."/>
            <person name="Freedman E."/>
            <person name="Gearin G."/>
            <person name="Gellesch M."/>
            <person name="Goldberg J."/>
            <person name="Griggs A."/>
            <person name="Gujja S."/>
            <person name="Heiman D."/>
            <person name="Howarth C."/>
            <person name="Larson L."/>
            <person name="Lui A."/>
            <person name="MacDonald P.J.P."/>
            <person name="Mehta T."/>
            <person name="Montmayeur A."/>
            <person name="Murphy C."/>
            <person name="Neiman D."/>
            <person name="Pearson M."/>
            <person name="Priest M."/>
            <person name="Roberts A."/>
            <person name="Saif S."/>
            <person name="Shea T."/>
            <person name="Shenoy N."/>
            <person name="Sisk P."/>
            <person name="Stolte C."/>
            <person name="Sykes S."/>
            <person name="Yandava C."/>
            <person name="Wortman J."/>
            <person name="Nusbaum C."/>
            <person name="Birren B."/>
        </authorList>
    </citation>
    <scope>NUCLEOTIDE SEQUENCE</scope>
    <source>
        <strain evidence="3">R3-111a-1</strain>
    </source>
</reference>
<dbReference type="GeneID" id="20345768"/>
<dbReference type="STRING" id="644352.J3NVJ5"/>
<protein>
    <submittedName>
        <fullName evidence="3">Intracellular hyphae protein 1</fullName>
    </submittedName>
</protein>
<gene>
    <name evidence="4" type="primary">20345768</name>
    <name evidence="3" type="ORF">GGTG_05310</name>
</gene>
<dbReference type="EMBL" id="GL385397">
    <property type="protein sequence ID" value="EJT75373.1"/>
    <property type="molecule type" value="Genomic_DNA"/>
</dbReference>
<dbReference type="eggNOG" id="ENOG502REU8">
    <property type="taxonomic scope" value="Eukaryota"/>
</dbReference>
<proteinExistence type="predicted"/>
<evidence type="ECO:0000313" key="5">
    <source>
        <dbReference type="Proteomes" id="UP000006039"/>
    </source>
</evidence>
<accession>J3NVJ5</accession>
<feature type="signal peptide" evidence="1">
    <location>
        <begin position="1"/>
        <end position="19"/>
    </location>
</feature>
<keyword evidence="5" id="KW-1185">Reference proteome</keyword>
<reference evidence="4" key="5">
    <citation type="submission" date="2018-04" db="UniProtKB">
        <authorList>
            <consortium name="EnsemblFungi"/>
        </authorList>
    </citation>
    <scope>IDENTIFICATION</scope>
    <source>
        <strain evidence="4">R3-111a-1</strain>
    </source>
</reference>
<dbReference type="SUPFAM" id="SSF54106">
    <property type="entry name" value="LysM domain"/>
    <property type="match status" value="1"/>
</dbReference>
<dbReference type="EnsemblFungi" id="EJT75373">
    <property type="protein sequence ID" value="EJT75373"/>
    <property type="gene ID" value="GGTG_05310"/>
</dbReference>
<dbReference type="Pfam" id="PF01476">
    <property type="entry name" value="LysM"/>
    <property type="match status" value="2"/>
</dbReference>
<feature type="domain" description="LysM" evidence="2">
    <location>
        <begin position="132"/>
        <end position="176"/>
    </location>
</feature>
<dbReference type="PROSITE" id="PS51782">
    <property type="entry name" value="LYSM"/>
    <property type="match status" value="2"/>
</dbReference>
<sequence>MLASVPITLVTLLASLAAAMPAPAPVPAALLLRATPLAANVTRNGTAVCTDGKTNGPVVKHKIVQGDTLTKLAATFQSGICNIAKQSKLANIDLLQLGQEVSVPTKLCRQNVDDKSCLPKPGTRVCLPNGPATRVIKAGDSFVGLSQQLDLTEAAILGANPGVDRFSLQPGQVVNLPVCKK</sequence>
<feature type="chain" id="PRO_5015094533" evidence="1">
    <location>
        <begin position="20"/>
        <end position="181"/>
    </location>
</feature>
<dbReference type="InterPro" id="IPR036779">
    <property type="entry name" value="LysM_dom_sf"/>
</dbReference>
<evidence type="ECO:0000313" key="4">
    <source>
        <dbReference type="EnsemblFungi" id="EJT75373"/>
    </source>
</evidence>
<dbReference type="HOGENOM" id="CLU_076125_0_1_1"/>
<dbReference type="SMART" id="SM00257">
    <property type="entry name" value="LysM"/>
    <property type="match status" value="2"/>
</dbReference>
<feature type="domain" description="LysM" evidence="2">
    <location>
        <begin position="59"/>
        <end position="103"/>
    </location>
</feature>
<evidence type="ECO:0000313" key="3">
    <source>
        <dbReference type="EMBL" id="EJT75373.1"/>
    </source>
</evidence>
<dbReference type="RefSeq" id="XP_009221373.1">
    <property type="nucleotide sequence ID" value="XM_009223109.1"/>
</dbReference>
<dbReference type="InterPro" id="IPR018392">
    <property type="entry name" value="LysM"/>
</dbReference>
<reference evidence="3" key="2">
    <citation type="submission" date="2010-07" db="EMBL/GenBank/DDBJ databases">
        <authorList>
            <consortium name="The Broad Institute Genome Sequencing Platform"/>
            <consortium name="Broad Institute Genome Sequencing Center for Infectious Disease"/>
            <person name="Ma L.-J."/>
            <person name="Dead R."/>
            <person name="Young S."/>
            <person name="Zeng Q."/>
            <person name="Koehrsen M."/>
            <person name="Alvarado L."/>
            <person name="Berlin A."/>
            <person name="Chapman S.B."/>
            <person name="Chen Z."/>
            <person name="Freedman E."/>
            <person name="Gellesch M."/>
            <person name="Goldberg J."/>
            <person name="Griggs A."/>
            <person name="Gujja S."/>
            <person name="Heilman E.R."/>
            <person name="Heiman D."/>
            <person name="Hepburn T."/>
            <person name="Howarth C."/>
            <person name="Jen D."/>
            <person name="Larson L."/>
            <person name="Mehta T."/>
            <person name="Neiman D."/>
            <person name="Pearson M."/>
            <person name="Roberts A."/>
            <person name="Saif S."/>
            <person name="Shea T."/>
            <person name="Shenoy N."/>
            <person name="Sisk P."/>
            <person name="Stolte C."/>
            <person name="Sykes S."/>
            <person name="Walk T."/>
            <person name="White J."/>
            <person name="Yandava C."/>
            <person name="Haas B."/>
            <person name="Nusbaum C."/>
            <person name="Birren B."/>
        </authorList>
    </citation>
    <scope>NUCLEOTIDE SEQUENCE</scope>
    <source>
        <strain evidence="3">R3-111a-1</strain>
    </source>
</reference>
<evidence type="ECO:0000259" key="2">
    <source>
        <dbReference type="PROSITE" id="PS51782"/>
    </source>
</evidence>
<dbReference type="Gene3D" id="3.10.350.10">
    <property type="entry name" value="LysM domain"/>
    <property type="match status" value="2"/>
</dbReference>
<name>J3NVJ5_GAET3</name>
<keyword evidence="1" id="KW-0732">Signal</keyword>
<evidence type="ECO:0000256" key="1">
    <source>
        <dbReference type="SAM" id="SignalP"/>
    </source>
</evidence>
<dbReference type="OrthoDB" id="2107166at2759"/>
<reference evidence="4" key="4">
    <citation type="journal article" date="2015" name="G3 (Bethesda)">
        <title>Genome sequences of three phytopathogenic species of the Magnaporthaceae family of fungi.</title>
        <authorList>
            <person name="Okagaki L.H."/>
            <person name="Nunes C.C."/>
            <person name="Sailsbery J."/>
            <person name="Clay B."/>
            <person name="Brown D."/>
            <person name="John T."/>
            <person name="Oh Y."/>
            <person name="Young N."/>
            <person name="Fitzgerald M."/>
            <person name="Haas B.J."/>
            <person name="Zeng Q."/>
            <person name="Young S."/>
            <person name="Adiconis X."/>
            <person name="Fan L."/>
            <person name="Levin J.Z."/>
            <person name="Mitchell T.K."/>
            <person name="Okubara P.A."/>
            <person name="Farman M.L."/>
            <person name="Kohn L.M."/>
            <person name="Birren B."/>
            <person name="Ma L.-J."/>
            <person name="Dean R.A."/>
        </authorList>
    </citation>
    <scope>NUCLEOTIDE SEQUENCE</scope>
    <source>
        <strain evidence="4">R3-111a-1</strain>
    </source>
</reference>
<organism evidence="3">
    <name type="scientific">Gaeumannomyces tritici (strain R3-111a-1)</name>
    <name type="common">Wheat and barley take-all root rot fungus</name>
    <name type="synonym">Gaeumannomyces graminis var. tritici</name>
    <dbReference type="NCBI Taxonomy" id="644352"/>
    <lineage>
        <taxon>Eukaryota</taxon>
        <taxon>Fungi</taxon>
        <taxon>Dikarya</taxon>
        <taxon>Ascomycota</taxon>
        <taxon>Pezizomycotina</taxon>
        <taxon>Sordariomycetes</taxon>
        <taxon>Sordariomycetidae</taxon>
        <taxon>Magnaporthales</taxon>
        <taxon>Magnaporthaceae</taxon>
        <taxon>Gaeumannomyces</taxon>
    </lineage>
</organism>
<dbReference type="AlphaFoldDB" id="J3NVJ5"/>
<reference evidence="5" key="1">
    <citation type="submission" date="2010-07" db="EMBL/GenBank/DDBJ databases">
        <title>The genome sequence of Gaeumannomyces graminis var. tritici strain R3-111a-1.</title>
        <authorList>
            <consortium name="The Broad Institute Genome Sequencing Platform"/>
            <person name="Ma L.-J."/>
            <person name="Dead R."/>
            <person name="Young S."/>
            <person name="Zeng Q."/>
            <person name="Koehrsen M."/>
            <person name="Alvarado L."/>
            <person name="Berlin A."/>
            <person name="Chapman S.B."/>
            <person name="Chen Z."/>
            <person name="Freedman E."/>
            <person name="Gellesch M."/>
            <person name="Goldberg J."/>
            <person name="Griggs A."/>
            <person name="Gujja S."/>
            <person name="Heilman E.R."/>
            <person name="Heiman D."/>
            <person name="Hepburn T."/>
            <person name="Howarth C."/>
            <person name="Jen D."/>
            <person name="Larson L."/>
            <person name="Mehta T."/>
            <person name="Neiman D."/>
            <person name="Pearson M."/>
            <person name="Roberts A."/>
            <person name="Saif S."/>
            <person name="Shea T."/>
            <person name="Shenoy N."/>
            <person name="Sisk P."/>
            <person name="Stolte C."/>
            <person name="Sykes S."/>
            <person name="Walk T."/>
            <person name="White J."/>
            <person name="Yandava C."/>
            <person name="Haas B."/>
            <person name="Nusbaum C."/>
            <person name="Birren B."/>
        </authorList>
    </citation>
    <scope>NUCLEOTIDE SEQUENCE [LARGE SCALE GENOMIC DNA]</scope>
    <source>
        <strain evidence="5">R3-111a-1</strain>
    </source>
</reference>